<dbReference type="InterPro" id="IPR007569">
    <property type="entry name" value="DUF559"/>
</dbReference>
<evidence type="ECO:0000313" key="4">
    <source>
        <dbReference type="Proteomes" id="UP000199397"/>
    </source>
</evidence>
<name>A0A1H3WBB8_9GAMM</name>
<organism evidence="3 4">
    <name type="scientific">Thiothrix caldifontis</name>
    <dbReference type="NCBI Taxonomy" id="525918"/>
    <lineage>
        <taxon>Bacteria</taxon>
        <taxon>Pseudomonadati</taxon>
        <taxon>Pseudomonadota</taxon>
        <taxon>Gammaproteobacteria</taxon>
        <taxon>Thiotrichales</taxon>
        <taxon>Thiotrichaceae</taxon>
        <taxon>Thiothrix</taxon>
    </lineage>
</organism>
<keyword evidence="3" id="KW-0540">Nuclease</keyword>
<gene>
    <name evidence="3" type="ORF">SAMN05660964_00352</name>
</gene>
<keyword evidence="3" id="KW-0255">Endonuclease</keyword>
<dbReference type="InterPro" id="IPR011335">
    <property type="entry name" value="Restrct_endonuc-II-like"/>
</dbReference>
<dbReference type="SUPFAM" id="SSF52980">
    <property type="entry name" value="Restriction endonuclease-like"/>
    <property type="match status" value="1"/>
</dbReference>
<evidence type="ECO:0000256" key="1">
    <source>
        <dbReference type="SAM" id="MobiDB-lite"/>
    </source>
</evidence>
<dbReference type="Gene3D" id="3.40.960.10">
    <property type="entry name" value="VSR Endonuclease"/>
    <property type="match status" value="1"/>
</dbReference>
<dbReference type="STRING" id="525918.SAMN05660964_00352"/>
<feature type="region of interest" description="Disordered" evidence="1">
    <location>
        <begin position="136"/>
        <end position="155"/>
    </location>
</feature>
<dbReference type="CDD" id="cd01038">
    <property type="entry name" value="Endonuclease_DUF559"/>
    <property type="match status" value="1"/>
</dbReference>
<dbReference type="EMBL" id="FNQP01000002">
    <property type="protein sequence ID" value="SDZ83714.1"/>
    <property type="molecule type" value="Genomic_DNA"/>
</dbReference>
<dbReference type="AlphaFoldDB" id="A0A1H3WBB8"/>
<evidence type="ECO:0000313" key="3">
    <source>
        <dbReference type="EMBL" id="SDZ83714.1"/>
    </source>
</evidence>
<proteinExistence type="predicted"/>
<reference evidence="3 4" key="1">
    <citation type="submission" date="2016-10" db="EMBL/GenBank/DDBJ databases">
        <authorList>
            <person name="de Groot N.N."/>
        </authorList>
    </citation>
    <scope>NUCLEOTIDE SEQUENCE [LARGE SCALE GENOMIC DNA]</scope>
    <source>
        <strain evidence="3 4">DSM 21228</strain>
    </source>
</reference>
<keyword evidence="4" id="KW-1185">Reference proteome</keyword>
<dbReference type="RefSeq" id="WP_217629910.1">
    <property type="nucleotide sequence ID" value="NZ_FNQP01000002.1"/>
</dbReference>
<feature type="domain" description="DUF559" evidence="2">
    <location>
        <begin position="24"/>
        <end position="128"/>
    </location>
</feature>
<keyword evidence="3" id="KW-0378">Hydrolase</keyword>
<feature type="compositionally biased region" description="Gly residues" evidence="1">
    <location>
        <begin position="144"/>
        <end position="155"/>
    </location>
</feature>
<dbReference type="PANTHER" id="PTHR38590:SF1">
    <property type="entry name" value="BLL0828 PROTEIN"/>
    <property type="match status" value="1"/>
</dbReference>
<dbReference type="InterPro" id="IPR047216">
    <property type="entry name" value="Endonuclease_DUF559_bact"/>
</dbReference>
<protein>
    <submittedName>
        <fullName evidence="3">Very-short-patch-repair endonuclease</fullName>
    </submittedName>
</protein>
<dbReference type="PANTHER" id="PTHR38590">
    <property type="entry name" value="BLL0828 PROTEIN"/>
    <property type="match status" value="1"/>
</dbReference>
<sequence length="155" mass="18360">MNIAWQGEVTDTGGMERQHNKIHRDLARNLRKNMTTPEQQLWEALRKRQLDGYRFRRQTPLGRYIADFVCLEARLVIELDGNHHHDQQDYDRERDDWMQQQNFCVLRFWNHEIQHHQQTVIQQIRQALHQQSSLLLPPSPPAGEGLGMGGKFGVR</sequence>
<evidence type="ECO:0000259" key="2">
    <source>
        <dbReference type="Pfam" id="PF04480"/>
    </source>
</evidence>
<dbReference type="Pfam" id="PF04480">
    <property type="entry name" value="DUF559"/>
    <property type="match status" value="1"/>
</dbReference>
<accession>A0A1H3WBB8</accession>
<dbReference type="GO" id="GO:0004519">
    <property type="term" value="F:endonuclease activity"/>
    <property type="evidence" value="ECO:0007669"/>
    <property type="project" value="UniProtKB-KW"/>
</dbReference>
<dbReference type="Proteomes" id="UP000199397">
    <property type="component" value="Unassembled WGS sequence"/>
</dbReference>